<dbReference type="Proteomes" id="UP000478052">
    <property type="component" value="Unassembled WGS sequence"/>
</dbReference>
<gene>
    <name evidence="1" type="ORF">FWK35_00000555</name>
</gene>
<reference evidence="1 2" key="1">
    <citation type="submission" date="2019-08" db="EMBL/GenBank/DDBJ databases">
        <title>Whole genome of Aphis craccivora.</title>
        <authorList>
            <person name="Voronova N.V."/>
            <person name="Shulinski R.S."/>
            <person name="Bandarenka Y.V."/>
            <person name="Zhorov D.G."/>
            <person name="Warner D."/>
        </authorList>
    </citation>
    <scope>NUCLEOTIDE SEQUENCE [LARGE SCALE GENOMIC DNA]</scope>
    <source>
        <strain evidence="1">180601</strain>
        <tissue evidence="1">Whole Body</tissue>
    </source>
</reference>
<comment type="caution">
    <text evidence="1">The sequence shown here is derived from an EMBL/GenBank/DDBJ whole genome shotgun (WGS) entry which is preliminary data.</text>
</comment>
<accession>A0A6G0ZPY1</accession>
<evidence type="ECO:0000313" key="2">
    <source>
        <dbReference type="Proteomes" id="UP000478052"/>
    </source>
</evidence>
<evidence type="ECO:0000313" key="1">
    <source>
        <dbReference type="EMBL" id="KAF0773351.1"/>
    </source>
</evidence>
<keyword evidence="2" id="KW-1185">Reference proteome</keyword>
<name>A0A6G0ZPY1_APHCR</name>
<dbReference type="EMBL" id="VUJU01000070">
    <property type="protein sequence ID" value="KAF0773351.1"/>
    <property type="molecule type" value="Genomic_DNA"/>
</dbReference>
<proteinExistence type="predicted"/>
<organism evidence="1 2">
    <name type="scientific">Aphis craccivora</name>
    <name type="common">Cowpea aphid</name>
    <dbReference type="NCBI Taxonomy" id="307492"/>
    <lineage>
        <taxon>Eukaryota</taxon>
        <taxon>Metazoa</taxon>
        <taxon>Ecdysozoa</taxon>
        <taxon>Arthropoda</taxon>
        <taxon>Hexapoda</taxon>
        <taxon>Insecta</taxon>
        <taxon>Pterygota</taxon>
        <taxon>Neoptera</taxon>
        <taxon>Paraneoptera</taxon>
        <taxon>Hemiptera</taxon>
        <taxon>Sternorrhyncha</taxon>
        <taxon>Aphidomorpha</taxon>
        <taxon>Aphidoidea</taxon>
        <taxon>Aphididae</taxon>
        <taxon>Aphidini</taxon>
        <taxon>Aphis</taxon>
        <taxon>Aphis</taxon>
    </lineage>
</organism>
<dbReference type="AlphaFoldDB" id="A0A6G0ZPY1"/>
<sequence length="89" mass="9337">MITSLSLLATTLPAVPPPTTMKSYSLSGNALLAGRPHGSSMSHCDLMNTSNRPMNNMNADPPHVLAKVGPGWVTGQLQLLLILDVIVGC</sequence>
<protein>
    <submittedName>
        <fullName evidence="1">Uncharacterized protein</fullName>
    </submittedName>
</protein>